<proteinExistence type="predicted"/>
<dbReference type="AlphaFoldDB" id="A0AAV4AGL2"/>
<evidence type="ECO:0000313" key="2">
    <source>
        <dbReference type="Proteomes" id="UP000735302"/>
    </source>
</evidence>
<name>A0AAV4AGL2_9GAST</name>
<dbReference type="Proteomes" id="UP000735302">
    <property type="component" value="Unassembled WGS sequence"/>
</dbReference>
<gene>
    <name evidence="1" type="ORF">PoB_003300500</name>
</gene>
<reference evidence="1 2" key="1">
    <citation type="journal article" date="2021" name="Elife">
        <title>Chloroplast acquisition without the gene transfer in kleptoplastic sea slugs, Plakobranchus ocellatus.</title>
        <authorList>
            <person name="Maeda T."/>
            <person name="Takahashi S."/>
            <person name="Yoshida T."/>
            <person name="Shimamura S."/>
            <person name="Takaki Y."/>
            <person name="Nagai Y."/>
            <person name="Toyoda A."/>
            <person name="Suzuki Y."/>
            <person name="Arimoto A."/>
            <person name="Ishii H."/>
            <person name="Satoh N."/>
            <person name="Nishiyama T."/>
            <person name="Hasebe M."/>
            <person name="Maruyama T."/>
            <person name="Minagawa J."/>
            <person name="Obokata J."/>
            <person name="Shigenobu S."/>
        </authorList>
    </citation>
    <scope>NUCLEOTIDE SEQUENCE [LARGE SCALE GENOMIC DNA]</scope>
</reference>
<sequence>MEAGWWDVEDGGIKLDEEANQTRLGEEADETRLGAEAGETRLGAEADRSRLNNRGWWEQVGFEAGGTILGVGDE</sequence>
<evidence type="ECO:0000313" key="1">
    <source>
        <dbReference type="EMBL" id="GFO06500.1"/>
    </source>
</evidence>
<comment type="caution">
    <text evidence="1">The sequence shown here is derived from an EMBL/GenBank/DDBJ whole genome shotgun (WGS) entry which is preliminary data.</text>
</comment>
<accession>A0AAV4AGL2</accession>
<protein>
    <submittedName>
        <fullName evidence="1">Uncharacterized protein</fullName>
    </submittedName>
</protein>
<keyword evidence="2" id="KW-1185">Reference proteome</keyword>
<dbReference type="EMBL" id="BLXT01003775">
    <property type="protein sequence ID" value="GFO06500.1"/>
    <property type="molecule type" value="Genomic_DNA"/>
</dbReference>
<organism evidence="1 2">
    <name type="scientific">Plakobranchus ocellatus</name>
    <dbReference type="NCBI Taxonomy" id="259542"/>
    <lineage>
        <taxon>Eukaryota</taxon>
        <taxon>Metazoa</taxon>
        <taxon>Spiralia</taxon>
        <taxon>Lophotrochozoa</taxon>
        <taxon>Mollusca</taxon>
        <taxon>Gastropoda</taxon>
        <taxon>Heterobranchia</taxon>
        <taxon>Euthyneura</taxon>
        <taxon>Panpulmonata</taxon>
        <taxon>Sacoglossa</taxon>
        <taxon>Placobranchoidea</taxon>
        <taxon>Plakobranchidae</taxon>
        <taxon>Plakobranchus</taxon>
    </lineage>
</organism>